<dbReference type="Gene3D" id="3.40.50.300">
    <property type="entry name" value="P-loop containing nucleotide triphosphate hydrolases"/>
    <property type="match status" value="1"/>
</dbReference>
<protein>
    <submittedName>
        <fullName evidence="8">ABC transporter</fullName>
    </submittedName>
</protein>
<dbReference type="GO" id="GO:0005524">
    <property type="term" value="F:ATP binding"/>
    <property type="evidence" value="ECO:0007669"/>
    <property type="project" value="UniProtKB-KW"/>
</dbReference>
<evidence type="ECO:0000313" key="9">
    <source>
        <dbReference type="Proteomes" id="UP000013047"/>
    </source>
</evidence>
<dbReference type="SMART" id="SM00382">
    <property type="entry name" value="AAA"/>
    <property type="match status" value="1"/>
</dbReference>
<keyword evidence="3" id="KW-1003">Cell membrane</keyword>
<keyword evidence="5" id="KW-0547">Nucleotide-binding</keyword>
<dbReference type="InterPro" id="IPR005670">
    <property type="entry name" value="PstB-like"/>
</dbReference>
<dbReference type="GO" id="GO:0035435">
    <property type="term" value="P:phosphate ion transmembrane transport"/>
    <property type="evidence" value="ECO:0007669"/>
    <property type="project" value="InterPro"/>
</dbReference>
<dbReference type="PANTHER" id="PTHR42788:SF13">
    <property type="entry name" value="ALIPHATIC SULFONATES IMPORT ATP-BINDING PROTEIN SSUB"/>
    <property type="match status" value="1"/>
</dbReference>
<dbReference type="EMBL" id="AMXF01000103">
    <property type="protein sequence ID" value="ENO96502.1"/>
    <property type="molecule type" value="Genomic_DNA"/>
</dbReference>
<keyword evidence="9" id="KW-1185">Reference proteome</keyword>
<evidence type="ECO:0000256" key="2">
    <source>
        <dbReference type="ARBA" id="ARBA00022448"/>
    </source>
</evidence>
<dbReference type="InterPro" id="IPR003593">
    <property type="entry name" value="AAA+_ATPase"/>
</dbReference>
<comment type="caution">
    <text evidence="8">The sequence shown here is derived from an EMBL/GenBank/DDBJ whole genome shotgun (WGS) entry which is preliminary data.</text>
</comment>
<evidence type="ECO:0000256" key="3">
    <source>
        <dbReference type="ARBA" id="ARBA00022475"/>
    </source>
</evidence>
<dbReference type="CDD" id="cd03260">
    <property type="entry name" value="ABC_PstB_phosphate_transporter"/>
    <property type="match status" value="1"/>
</dbReference>
<name>N6ZPR5_9RHOO</name>
<evidence type="ECO:0000313" key="8">
    <source>
        <dbReference type="EMBL" id="ENO96502.1"/>
    </source>
</evidence>
<comment type="similarity">
    <text evidence="1">Belongs to the ABC transporter superfamily.</text>
</comment>
<dbReference type="PANTHER" id="PTHR42788">
    <property type="entry name" value="TAURINE IMPORT ATP-BINDING PROTEIN-RELATED"/>
    <property type="match status" value="1"/>
</dbReference>
<evidence type="ECO:0000256" key="1">
    <source>
        <dbReference type="ARBA" id="ARBA00005417"/>
    </source>
</evidence>
<dbReference type="InterPro" id="IPR003439">
    <property type="entry name" value="ABC_transporter-like_ATP-bd"/>
</dbReference>
<reference evidence="8 9" key="1">
    <citation type="submission" date="2012-09" db="EMBL/GenBank/DDBJ databases">
        <title>Draft Genome Sequences of 6 Strains from Genus Thauera.</title>
        <authorList>
            <person name="Liu B."/>
            <person name="Shapleigh J.P."/>
            <person name="Frostegard A.H."/>
        </authorList>
    </citation>
    <scope>NUCLEOTIDE SEQUENCE [LARGE SCALE GENOMIC DNA]</scope>
    <source>
        <strain evidence="8 9">B4P</strain>
    </source>
</reference>
<dbReference type="GO" id="GO:0016020">
    <property type="term" value="C:membrane"/>
    <property type="evidence" value="ECO:0007669"/>
    <property type="project" value="InterPro"/>
</dbReference>
<evidence type="ECO:0000256" key="6">
    <source>
        <dbReference type="ARBA" id="ARBA00022840"/>
    </source>
</evidence>
<organism evidence="8 9">
    <name type="scientific">Thauera phenylacetica B4P</name>
    <dbReference type="NCBI Taxonomy" id="1234382"/>
    <lineage>
        <taxon>Bacteria</taxon>
        <taxon>Pseudomonadati</taxon>
        <taxon>Pseudomonadota</taxon>
        <taxon>Betaproteobacteria</taxon>
        <taxon>Rhodocyclales</taxon>
        <taxon>Zoogloeaceae</taxon>
        <taxon>Thauera</taxon>
    </lineage>
</organism>
<dbReference type="InterPro" id="IPR050166">
    <property type="entry name" value="ABC_transporter_ATP-bind"/>
</dbReference>
<evidence type="ECO:0000259" key="7">
    <source>
        <dbReference type="PROSITE" id="PS50893"/>
    </source>
</evidence>
<gene>
    <name evidence="8" type="ORF">C667_13635</name>
</gene>
<dbReference type="Pfam" id="PF00005">
    <property type="entry name" value="ABC_tran"/>
    <property type="match status" value="1"/>
</dbReference>
<proteinExistence type="inferred from homology"/>
<dbReference type="Proteomes" id="UP000013047">
    <property type="component" value="Unassembled WGS sequence"/>
</dbReference>
<evidence type="ECO:0000256" key="4">
    <source>
        <dbReference type="ARBA" id="ARBA00022592"/>
    </source>
</evidence>
<dbReference type="SUPFAM" id="SSF52540">
    <property type="entry name" value="P-loop containing nucleoside triphosphate hydrolases"/>
    <property type="match status" value="1"/>
</dbReference>
<dbReference type="InterPro" id="IPR017871">
    <property type="entry name" value="ABC_transporter-like_CS"/>
</dbReference>
<evidence type="ECO:0000256" key="5">
    <source>
        <dbReference type="ARBA" id="ARBA00022741"/>
    </source>
</evidence>
<keyword evidence="4" id="KW-0592">Phosphate transport</keyword>
<keyword evidence="2" id="KW-0813">Transport</keyword>
<dbReference type="GO" id="GO:0005315">
    <property type="term" value="F:phosphate transmembrane transporter activity"/>
    <property type="evidence" value="ECO:0007669"/>
    <property type="project" value="InterPro"/>
</dbReference>
<dbReference type="PROSITE" id="PS00211">
    <property type="entry name" value="ABC_TRANSPORTER_1"/>
    <property type="match status" value="1"/>
</dbReference>
<dbReference type="AlphaFoldDB" id="N6ZPR5"/>
<feature type="domain" description="ABC transporter" evidence="7">
    <location>
        <begin position="17"/>
        <end position="242"/>
    </location>
</feature>
<dbReference type="GO" id="GO:0016887">
    <property type="term" value="F:ATP hydrolysis activity"/>
    <property type="evidence" value="ECO:0007669"/>
    <property type="project" value="InterPro"/>
</dbReference>
<dbReference type="InterPro" id="IPR027417">
    <property type="entry name" value="P-loop_NTPase"/>
</dbReference>
<keyword evidence="6" id="KW-0067">ATP-binding</keyword>
<sequence length="255" mass="27680">MGDAALRLKAAMPIFPLSIHDLRFAPDGREVLAGVDLELGEEGITLVLGPNGAGKSVLLRTICGLIEPSAGRMAWGGAGGSRPQQGVMMVFQRPMMLRMSVLDNVVLGLKPLGVAGAERRRRGVEMLERVGLADRAGDSARQLSGGEQQRLALARAWLTKPRLLLLDEPTASLDPSASAAVERIIREIRTDGTRILMVTHNLGQATRLGDDIVFMAGGRVCEHTPVRAFFARPRSEEARLFIQGELPWRMRFQGA</sequence>
<accession>N6ZPR5</accession>
<keyword evidence="3" id="KW-0472">Membrane</keyword>
<dbReference type="PROSITE" id="PS50893">
    <property type="entry name" value="ABC_TRANSPORTER_2"/>
    <property type="match status" value="1"/>
</dbReference>